<evidence type="ECO:0000256" key="7">
    <source>
        <dbReference type="RuleBase" id="RU363059"/>
    </source>
</evidence>
<keyword evidence="8" id="KW-0732">Signal</keyword>
<keyword evidence="6 7" id="KW-0472">Membrane</keyword>
<gene>
    <name evidence="9" type="ORF">BEWA_051550</name>
</gene>
<comment type="caution">
    <text evidence="7">Lacks conserved residue(s) required for the propagation of feature annotation.</text>
</comment>
<dbReference type="AlphaFoldDB" id="L1LD48"/>
<evidence type="ECO:0000256" key="3">
    <source>
        <dbReference type="ARBA" id="ARBA00022692"/>
    </source>
</evidence>
<keyword evidence="3 7" id="KW-0812">Transmembrane</keyword>
<comment type="subcellular location">
    <subcellularLocation>
        <location evidence="1 7">Endoplasmic reticulum membrane</location>
        <topology evidence="1 7">Multi-pass membrane protein</topology>
    </subcellularLocation>
</comment>
<dbReference type="eggNOG" id="ENOG502QX16">
    <property type="taxonomic scope" value="Eukaryota"/>
</dbReference>
<feature type="transmembrane region" description="Helical" evidence="7">
    <location>
        <begin position="305"/>
        <end position="324"/>
    </location>
</feature>
<evidence type="ECO:0000313" key="10">
    <source>
        <dbReference type="Proteomes" id="UP000031512"/>
    </source>
</evidence>
<dbReference type="EMBL" id="ACOU01000003">
    <property type="protein sequence ID" value="EKX73103.1"/>
    <property type="molecule type" value="Genomic_DNA"/>
</dbReference>
<evidence type="ECO:0000256" key="8">
    <source>
        <dbReference type="SAM" id="SignalP"/>
    </source>
</evidence>
<reference evidence="9 10" key="1">
    <citation type="journal article" date="2012" name="BMC Genomics">
        <title>Comparative genomic analysis and phylogenetic position of Theileria equi.</title>
        <authorList>
            <person name="Kappmeyer L.S."/>
            <person name="Thiagarajan M."/>
            <person name="Herndon D.R."/>
            <person name="Ramsay J.D."/>
            <person name="Caler E."/>
            <person name="Djikeng A."/>
            <person name="Gillespie J.J."/>
            <person name="Lau A.O."/>
            <person name="Roalson E.H."/>
            <person name="Silva J.C."/>
            <person name="Silva M.G."/>
            <person name="Suarez C.E."/>
            <person name="Ueti M.W."/>
            <person name="Nene V.M."/>
            <person name="Mealey R.H."/>
            <person name="Knowles D.P."/>
            <person name="Brayton K.A."/>
        </authorList>
    </citation>
    <scope>NUCLEOTIDE SEQUENCE [LARGE SCALE GENOMIC DNA]</scope>
    <source>
        <strain evidence="9 10">WA</strain>
    </source>
</reference>
<name>L1LD48_THEEQ</name>
<dbReference type="OrthoDB" id="1716531at2759"/>
<keyword evidence="5 7" id="KW-1133">Transmembrane helix</keyword>
<evidence type="ECO:0000256" key="5">
    <source>
        <dbReference type="ARBA" id="ARBA00022989"/>
    </source>
</evidence>
<proteinExistence type="inferred from homology"/>
<accession>L1LD48</accession>
<dbReference type="GO" id="GO:0006950">
    <property type="term" value="P:response to stress"/>
    <property type="evidence" value="ECO:0007669"/>
    <property type="project" value="UniProtKB-ARBA"/>
</dbReference>
<protein>
    <recommendedName>
        <fullName evidence="7">Derlin</fullName>
    </recommendedName>
</protein>
<dbReference type="GeneID" id="15803073"/>
<keyword evidence="10" id="KW-1185">Reference proteome</keyword>
<dbReference type="Pfam" id="PF04511">
    <property type="entry name" value="DER1"/>
    <property type="match status" value="1"/>
</dbReference>
<keyword evidence="4 7" id="KW-0256">Endoplasmic reticulum</keyword>
<evidence type="ECO:0000256" key="6">
    <source>
        <dbReference type="ARBA" id="ARBA00023136"/>
    </source>
</evidence>
<dbReference type="KEGG" id="beq:BEWA_051550"/>
<comment type="function">
    <text evidence="7">May be involved in the degradation of misfolded endoplasmic reticulum (ER) luminal proteins.</text>
</comment>
<dbReference type="PANTHER" id="PTHR11009">
    <property type="entry name" value="DER1-LIKE PROTEIN, DERLIN"/>
    <property type="match status" value="1"/>
</dbReference>
<feature type="transmembrane region" description="Helical" evidence="7">
    <location>
        <begin position="223"/>
        <end position="240"/>
    </location>
</feature>
<evidence type="ECO:0000313" key="9">
    <source>
        <dbReference type="EMBL" id="EKX73103.1"/>
    </source>
</evidence>
<organism evidence="9 10">
    <name type="scientific">Theileria equi strain WA</name>
    <dbReference type="NCBI Taxonomy" id="1537102"/>
    <lineage>
        <taxon>Eukaryota</taxon>
        <taxon>Sar</taxon>
        <taxon>Alveolata</taxon>
        <taxon>Apicomplexa</taxon>
        <taxon>Aconoidasida</taxon>
        <taxon>Piroplasmida</taxon>
        <taxon>Theileriidae</taxon>
        <taxon>Theileria</taxon>
    </lineage>
</organism>
<dbReference type="STRING" id="1537102.L1LD48"/>
<feature type="chain" id="PRO_5003953199" description="Derlin" evidence="8">
    <location>
        <begin position="17"/>
        <end position="353"/>
    </location>
</feature>
<feature type="transmembrane region" description="Helical" evidence="7">
    <location>
        <begin position="247"/>
        <end position="268"/>
    </location>
</feature>
<evidence type="ECO:0000256" key="2">
    <source>
        <dbReference type="ARBA" id="ARBA00008917"/>
    </source>
</evidence>
<evidence type="ECO:0000256" key="4">
    <source>
        <dbReference type="ARBA" id="ARBA00022824"/>
    </source>
</evidence>
<dbReference type="RefSeq" id="XP_004832555.1">
    <property type="nucleotide sequence ID" value="XM_004832498.1"/>
</dbReference>
<dbReference type="GO" id="GO:0005789">
    <property type="term" value="C:endoplasmic reticulum membrane"/>
    <property type="evidence" value="ECO:0007669"/>
    <property type="project" value="UniProtKB-SubCell"/>
</dbReference>
<feature type="signal peptide" evidence="8">
    <location>
        <begin position="1"/>
        <end position="16"/>
    </location>
</feature>
<dbReference type="Proteomes" id="UP000031512">
    <property type="component" value="Unassembled WGS sequence"/>
</dbReference>
<dbReference type="InterPro" id="IPR007599">
    <property type="entry name" value="DER1"/>
</dbReference>
<sequence>MVNLLFLSCFVACIYARVSRVLKPYTGTTGLYYGAYRDDILANKVQPRFQHVQYKLARVNTSPCLATINSPNLSTLSERSDKTLSRVISNVSRKLTDISRITLKSAKEKIRSIVGKVHGFLASRDHFYISRLVQGLLRIPPVTAFYLTTSTLVAFASYFFNDNFPLDCVQYSKEGLLCGQAWRLFTPYFYFGQLWMAHFLMSQSVATYMSSVETAMCTCPEKFLEFLSFGMVTISLYAFLESELFKNSFLTTFDSLAYHLHTFILYFWGRLNEGNMVNCFDLFYVPAEYIPYLFMLQNFLLYREFSRGDIAAIVFSYIYYFYIWECKVLKPFDMLKGTRFEKLYDRFVMERNV</sequence>
<comment type="similarity">
    <text evidence="2 7">Belongs to the derlin family.</text>
</comment>
<evidence type="ECO:0000256" key="1">
    <source>
        <dbReference type="ARBA" id="ARBA00004477"/>
    </source>
</evidence>
<comment type="caution">
    <text evidence="9">The sequence shown here is derived from an EMBL/GenBank/DDBJ whole genome shotgun (WGS) entry which is preliminary data.</text>
</comment>
<dbReference type="VEuPathDB" id="PiroplasmaDB:BEWA_051550"/>